<dbReference type="FunFam" id="3.40.50.2300:FF:000002">
    <property type="entry name" value="DNA-binding response regulator PhoP"/>
    <property type="match status" value="1"/>
</dbReference>
<evidence type="ECO:0000256" key="3">
    <source>
        <dbReference type="ARBA" id="ARBA00023012"/>
    </source>
</evidence>
<evidence type="ECO:0000256" key="7">
    <source>
        <dbReference type="ARBA" id="ARBA00024867"/>
    </source>
</evidence>
<evidence type="ECO:0000256" key="9">
    <source>
        <dbReference type="PROSITE-ProRule" id="PRU01091"/>
    </source>
</evidence>
<dbReference type="GO" id="GO:0000976">
    <property type="term" value="F:transcription cis-regulatory region binding"/>
    <property type="evidence" value="ECO:0007669"/>
    <property type="project" value="TreeGrafter"/>
</dbReference>
<dbReference type="PROSITE" id="PS50110">
    <property type="entry name" value="RESPONSE_REGULATORY"/>
    <property type="match status" value="1"/>
</dbReference>
<protein>
    <recommendedName>
        <fullName evidence="1">Stage 0 sporulation protein A homolog</fullName>
    </recommendedName>
</protein>
<evidence type="ECO:0000256" key="4">
    <source>
        <dbReference type="ARBA" id="ARBA00023015"/>
    </source>
</evidence>
<dbReference type="SMART" id="SM00862">
    <property type="entry name" value="Trans_reg_C"/>
    <property type="match status" value="1"/>
</dbReference>
<dbReference type="SMART" id="SM00448">
    <property type="entry name" value="REC"/>
    <property type="match status" value="1"/>
</dbReference>
<evidence type="ECO:0000313" key="12">
    <source>
        <dbReference type="EMBL" id="HJG29611.1"/>
    </source>
</evidence>
<dbReference type="GO" id="GO:0006355">
    <property type="term" value="P:regulation of DNA-templated transcription"/>
    <property type="evidence" value="ECO:0007669"/>
    <property type="project" value="InterPro"/>
</dbReference>
<dbReference type="InterPro" id="IPR039420">
    <property type="entry name" value="WalR-like"/>
</dbReference>
<feature type="domain" description="OmpR/PhoB-type" evidence="11">
    <location>
        <begin position="124"/>
        <end position="222"/>
    </location>
</feature>
<keyword evidence="4" id="KW-0805">Transcription regulation</keyword>
<dbReference type="Gene3D" id="1.10.10.10">
    <property type="entry name" value="Winged helix-like DNA-binding domain superfamily/Winged helix DNA-binding domain"/>
    <property type="match status" value="1"/>
</dbReference>
<evidence type="ECO:0000313" key="13">
    <source>
        <dbReference type="Proteomes" id="UP000782880"/>
    </source>
</evidence>
<comment type="caution">
    <text evidence="12">The sequence shown here is derived from an EMBL/GenBank/DDBJ whole genome shotgun (WGS) entry which is preliminary data.</text>
</comment>
<name>A0A921IME8_9FIRM</name>
<dbReference type="PANTHER" id="PTHR48111:SF22">
    <property type="entry name" value="REGULATOR OF RPOS"/>
    <property type="match status" value="1"/>
</dbReference>
<evidence type="ECO:0000256" key="2">
    <source>
        <dbReference type="ARBA" id="ARBA00022553"/>
    </source>
</evidence>
<dbReference type="InterPro" id="IPR001867">
    <property type="entry name" value="OmpR/PhoB-type_DNA-bd"/>
</dbReference>
<evidence type="ECO:0000256" key="5">
    <source>
        <dbReference type="ARBA" id="ARBA00023125"/>
    </source>
</evidence>
<dbReference type="Gene3D" id="3.40.50.2300">
    <property type="match status" value="1"/>
</dbReference>
<organism evidence="12 13">
    <name type="scientific">Subdoligranulum variabile</name>
    <dbReference type="NCBI Taxonomy" id="214851"/>
    <lineage>
        <taxon>Bacteria</taxon>
        <taxon>Bacillati</taxon>
        <taxon>Bacillota</taxon>
        <taxon>Clostridia</taxon>
        <taxon>Eubacteriales</taxon>
        <taxon>Oscillospiraceae</taxon>
        <taxon>Subdoligranulum</taxon>
    </lineage>
</organism>
<accession>A0A921IME8</accession>
<dbReference type="EMBL" id="DYVE01000338">
    <property type="protein sequence ID" value="HJG29611.1"/>
    <property type="molecule type" value="Genomic_DNA"/>
</dbReference>
<dbReference type="InterPro" id="IPR036388">
    <property type="entry name" value="WH-like_DNA-bd_sf"/>
</dbReference>
<feature type="DNA-binding region" description="OmpR/PhoB-type" evidence="9">
    <location>
        <begin position="124"/>
        <end position="222"/>
    </location>
</feature>
<dbReference type="Gene3D" id="6.10.250.690">
    <property type="match status" value="1"/>
</dbReference>
<reference evidence="12" key="1">
    <citation type="journal article" date="2021" name="PeerJ">
        <title>Extensive microbial diversity within the chicken gut microbiome revealed by metagenomics and culture.</title>
        <authorList>
            <person name="Gilroy R."/>
            <person name="Ravi A."/>
            <person name="Getino M."/>
            <person name="Pursley I."/>
            <person name="Horton D.L."/>
            <person name="Alikhan N.F."/>
            <person name="Baker D."/>
            <person name="Gharbi K."/>
            <person name="Hall N."/>
            <person name="Watson M."/>
            <person name="Adriaenssens E.M."/>
            <person name="Foster-Nyarko E."/>
            <person name="Jarju S."/>
            <person name="Secka A."/>
            <person name="Antonio M."/>
            <person name="Oren A."/>
            <person name="Chaudhuri R.R."/>
            <person name="La Ragione R."/>
            <person name="Hildebrand F."/>
            <person name="Pallen M.J."/>
        </authorList>
    </citation>
    <scope>NUCLEOTIDE SEQUENCE</scope>
    <source>
        <strain evidence="12">ChiBcec21-2208</strain>
    </source>
</reference>
<keyword evidence="6" id="KW-0804">Transcription</keyword>
<evidence type="ECO:0000259" key="11">
    <source>
        <dbReference type="PROSITE" id="PS51755"/>
    </source>
</evidence>
<keyword evidence="3" id="KW-0902">Two-component regulatory system</keyword>
<dbReference type="Pfam" id="PF00072">
    <property type="entry name" value="Response_reg"/>
    <property type="match status" value="1"/>
</dbReference>
<feature type="modified residue" description="4-aspartylphosphate" evidence="8">
    <location>
        <position position="51"/>
    </location>
</feature>
<dbReference type="GO" id="GO:0000156">
    <property type="term" value="F:phosphorelay response regulator activity"/>
    <property type="evidence" value="ECO:0007669"/>
    <property type="project" value="TreeGrafter"/>
</dbReference>
<keyword evidence="2 8" id="KW-0597">Phosphoprotein</keyword>
<dbReference type="FunFam" id="1.10.10.10:FF:000005">
    <property type="entry name" value="Two-component system response regulator"/>
    <property type="match status" value="1"/>
</dbReference>
<dbReference type="CDD" id="cd00383">
    <property type="entry name" value="trans_reg_C"/>
    <property type="match status" value="1"/>
</dbReference>
<dbReference type="GO" id="GO:0032993">
    <property type="term" value="C:protein-DNA complex"/>
    <property type="evidence" value="ECO:0007669"/>
    <property type="project" value="TreeGrafter"/>
</dbReference>
<reference evidence="12" key="2">
    <citation type="submission" date="2021-09" db="EMBL/GenBank/DDBJ databases">
        <authorList>
            <person name="Gilroy R."/>
        </authorList>
    </citation>
    <scope>NUCLEOTIDE SEQUENCE</scope>
    <source>
        <strain evidence="12">ChiBcec21-2208</strain>
    </source>
</reference>
<dbReference type="PROSITE" id="PS51755">
    <property type="entry name" value="OMPR_PHOB"/>
    <property type="match status" value="1"/>
</dbReference>
<proteinExistence type="predicted"/>
<dbReference type="SUPFAM" id="SSF52172">
    <property type="entry name" value="CheY-like"/>
    <property type="match status" value="1"/>
</dbReference>
<gene>
    <name evidence="12" type="ORF">K8V20_13330</name>
</gene>
<evidence type="ECO:0000259" key="10">
    <source>
        <dbReference type="PROSITE" id="PS50110"/>
    </source>
</evidence>
<comment type="function">
    <text evidence="7">May play the central regulatory role in sporulation. It may be an element of the effector pathway responsible for the activation of sporulation genes in response to nutritional stress. Spo0A may act in concert with spo0H (a sigma factor) to control the expression of some genes that are critical to the sporulation process.</text>
</comment>
<dbReference type="InterPro" id="IPR001789">
    <property type="entry name" value="Sig_transdc_resp-reg_receiver"/>
</dbReference>
<feature type="domain" description="Response regulatory" evidence="10">
    <location>
        <begin position="2"/>
        <end position="116"/>
    </location>
</feature>
<sequence length="224" mass="24965">MRILVVEDQPEMNALLVKQLKAAQYSVDSCLTGHDALDYLAGGEYDAVVLDIMLPGIDGLEVLRRRRAAGDKTPVLLLTARDGIEDRVRGLDSGADDYLVKPFALQELLARLRVLIRRRTDQVSDVITVADLQVDCRAHTASRGGQVIALSAKEFAVLEYLARNAGVVLSRERISQGVWNYDYEGGSNVVDVYIRYLRKKLDDGREPKLIHTVRGVGYVLREEV</sequence>
<evidence type="ECO:0000256" key="8">
    <source>
        <dbReference type="PROSITE-ProRule" id="PRU00169"/>
    </source>
</evidence>
<dbReference type="InterPro" id="IPR011006">
    <property type="entry name" value="CheY-like_superfamily"/>
</dbReference>
<evidence type="ECO:0000256" key="1">
    <source>
        <dbReference type="ARBA" id="ARBA00018672"/>
    </source>
</evidence>
<dbReference type="AlphaFoldDB" id="A0A921IME8"/>
<dbReference type="PANTHER" id="PTHR48111">
    <property type="entry name" value="REGULATOR OF RPOS"/>
    <property type="match status" value="1"/>
</dbReference>
<dbReference type="Proteomes" id="UP000782880">
    <property type="component" value="Unassembled WGS sequence"/>
</dbReference>
<dbReference type="Pfam" id="PF00486">
    <property type="entry name" value="Trans_reg_C"/>
    <property type="match status" value="1"/>
</dbReference>
<dbReference type="GO" id="GO:0005829">
    <property type="term" value="C:cytosol"/>
    <property type="evidence" value="ECO:0007669"/>
    <property type="project" value="TreeGrafter"/>
</dbReference>
<evidence type="ECO:0000256" key="6">
    <source>
        <dbReference type="ARBA" id="ARBA00023163"/>
    </source>
</evidence>
<keyword evidence="5 9" id="KW-0238">DNA-binding</keyword>